<dbReference type="PRINTS" id="PR01100">
    <property type="entry name" value="SHIKIMTKNASE"/>
</dbReference>
<keyword evidence="11" id="KW-0460">Magnesium</keyword>
<dbReference type="KEGG" id="asun:KG104_10645"/>
<evidence type="ECO:0000256" key="11">
    <source>
        <dbReference type="HAMAP-Rule" id="MF_00109"/>
    </source>
</evidence>
<keyword evidence="4 11" id="KW-0028">Amino-acid biosynthesis</keyword>
<evidence type="ECO:0000313" key="12">
    <source>
        <dbReference type="EMBL" id="QWQ38013.1"/>
    </source>
</evidence>
<dbReference type="GO" id="GO:0005524">
    <property type="term" value="F:ATP binding"/>
    <property type="evidence" value="ECO:0007669"/>
    <property type="project" value="UniProtKB-UniRule"/>
</dbReference>
<feature type="binding site" evidence="11">
    <location>
        <position position="125"/>
    </location>
    <ligand>
        <name>substrate</name>
    </ligand>
</feature>
<feature type="binding site" evidence="11">
    <location>
        <position position="6"/>
    </location>
    <ligand>
        <name>Mg(2+)</name>
        <dbReference type="ChEBI" id="CHEBI:18420"/>
    </ligand>
</feature>
<evidence type="ECO:0000256" key="4">
    <source>
        <dbReference type="ARBA" id="ARBA00022605"/>
    </source>
</evidence>
<dbReference type="GO" id="GO:0005829">
    <property type="term" value="C:cytosol"/>
    <property type="evidence" value="ECO:0007669"/>
    <property type="project" value="TreeGrafter"/>
</dbReference>
<dbReference type="Proteomes" id="UP000680588">
    <property type="component" value="Chromosome"/>
</dbReference>
<dbReference type="SUPFAM" id="SSF52540">
    <property type="entry name" value="P-loop containing nucleoside triphosphate hydrolases"/>
    <property type="match status" value="1"/>
</dbReference>
<keyword evidence="5 11" id="KW-0808">Transferase</keyword>
<keyword evidence="9 11" id="KW-0057">Aromatic amino acid biosynthesis</keyword>
<dbReference type="Gene3D" id="3.40.50.300">
    <property type="entry name" value="P-loop containing nucleotide triphosphate hydrolases"/>
    <property type="match status" value="1"/>
</dbReference>
<dbReference type="GO" id="GO:0004765">
    <property type="term" value="F:shikimate kinase activity"/>
    <property type="evidence" value="ECO:0007669"/>
    <property type="project" value="UniProtKB-UniRule"/>
</dbReference>
<evidence type="ECO:0000256" key="10">
    <source>
        <dbReference type="ARBA" id="ARBA00048567"/>
    </source>
</evidence>
<comment type="function">
    <text evidence="11">Catalyzes the specific phosphorylation of the 3-hydroxyl group of shikimic acid using ATP as a cosubstrate.</text>
</comment>
<protein>
    <recommendedName>
        <fullName evidence="3 11">Shikimate kinase</fullName>
        <shortName evidence="11">SK</shortName>
        <ecNumber evidence="3 11">2.7.1.71</ecNumber>
    </recommendedName>
</protein>
<evidence type="ECO:0000256" key="5">
    <source>
        <dbReference type="ARBA" id="ARBA00022679"/>
    </source>
</evidence>
<dbReference type="PROSITE" id="PS01128">
    <property type="entry name" value="SHIKIMATE_KINASE"/>
    <property type="match status" value="1"/>
</dbReference>
<dbReference type="AlphaFoldDB" id="A0A975S8Y5"/>
<dbReference type="GO" id="GO:0009073">
    <property type="term" value="P:aromatic amino acid family biosynthetic process"/>
    <property type="evidence" value="ECO:0007669"/>
    <property type="project" value="UniProtKB-KW"/>
</dbReference>
<name>A0A975S8Y5_9MICC</name>
<feature type="binding site" evidence="11">
    <location>
        <position position="24"/>
    </location>
    <ligand>
        <name>substrate</name>
    </ligand>
</feature>
<comment type="cofactor">
    <cofactor evidence="11">
        <name>Mg(2+)</name>
        <dbReference type="ChEBI" id="CHEBI:18420"/>
    </cofactor>
    <text evidence="11">Binds 1 Mg(2+) ion per subunit.</text>
</comment>
<dbReference type="HAMAP" id="MF_00109">
    <property type="entry name" value="Shikimate_kinase"/>
    <property type="match status" value="1"/>
</dbReference>
<comment type="pathway">
    <text evidence="1 11">Metabolic intermediate biosynthesis; chorismate biosynthesis; chorismate from D-erythrose 4-phosphate and phosphoenolpyruvate: step 5/7.</text>
</comment>
<dbReference type="CDD" id="cd00464">
    <property type="entry name" value="SK"/>
    <property type="match status" value="1"/>
</dbReference>
<evidence type="ECO:0000256" key="7">
    <source>
        <dbReference type="ARBA" id="ARBA00022777"/>
    </source>
</evidence>
<sequence>MAAGKSVVGRELAARHRLKFTDTDQLVADSHGPIPEIFAARGECGFRELEARSVAAALADKTPGVISLGGGAVLDTGTQQLLRRATVVFLDTDLETVLPRIIRSGNRPMLAGDPVRRWEELAKTRRPVYESLADFTIDTRGLAVPAVIDRLTTILNEGA</sequence>
<comment type="similarity">
    <text evidence="2 11">Belongs to the shikimate kinase family.</text>
</comment>
<comment type="caution">
    <text evidence="11">Lacks conserved residue(s) required for the propagation of feature annotation.</text>
</comment>
<accession>A0A975S8Y5</accession>
<evidence type="ECO:0000256" key="8">
    <source>
        <dbReference type="ARBA" id="ARBA00022840"/>
    </source>
</evidence>
<dbReference type="InterPro" id="IPR031322">
    <property type="entry name" value="Shikimate/glucono_kinase"/>
</dbReference>
<dbReference type="InterPro" id="IPR023000">
    <property type="entry name" value="Shikimate_kinase_CS"/>
</dbReference>
<comment type="subcellular location">
    <subcellularLocation>
        <location evidence="11">Cytoplasm</location>
    </subcellularLocation>
</comment>
<reference evidence="12" key="1">
    <citation type="submission" date="2021-06" db="EMBL/GenBank/DDBJ databases">
        <title>Novel species in genus Arthrobacter.</title>
        <authorList>
            <person name="Zhang G."/>
        </authorList>
    </citation>
    <scope>NUCLEOTIDE SEQUENCE</scope>
    <source>
        <strain evidence="12">Zg-ZUI122</strain>
    </source>
</reference>
<evidence type="ECO:0000256" key="3">
    <source>
        <dbReference type="ARBA" id="ARBA00012154"/>
    </source>
</evidence>
<keyword evidence="8 11" id="KW-0067">ATP-binding</keyword>
<dbReference type="Pfam" id="PF01202">
    <property type="entry name" value="SKI"/>
    <property type="match status" value="1"/>
</dbReference>
<dbReference type="EMBL" id="CP076456">
    <property type="protein sequence ID" value="QWQ38013.1"/>
    <property type="molecule type" value="Genomic_DNA"/>
</dbReference>
<dbReference type="GO" id="GO:0009423">
    <property type="term" value="P:chorismate biosynthetic process"/>
    <property type="evidence" value="ECO:0007669"/>
    <property type="project" value="UniProtKB-UniRule"/>
</dbReference>
<keyword evidence="11" id="KW-0479">Metal-binding</keyword>
<keyword evidence="13" id="KW-1185">Reference proteome</keyword>
<evidence type="ECO:0000256" key="1">
    <source>
        <dbReference type="ARBA" id="ARBA00004842"/>
    </source>
</evidence>
<feature type="binding site" evidence="11">
    <location>
        <begin position="2"/>
        <end position="7"/>
    </location>
    <ligand>
        <name>ATP</name>
        <dbReference type="ChEBI" id="CHEBI:30616"/>
    </ligand>
</feature>
<dbReference type="EC" id="2.7.1.71" evidence="3 11"/>
<dbReference type="GO" id="GO:0008652">
    <property type="term" value="P:amino acid biosynthetic process"/>
    <property type="evidence" value="ECO:0007669"/>
    <property type="project" value="UniProtKB-KW"/>
</dbReference>
<comment type="subunit">
    <text evidence="11">Monomer.</text>
</comment>
<dbReference type="PANTHER" id="PTHR21087">
    <property type="entry name" value="SHIKIMATE KINASE"/>
    <property type="match status" value="1"/>
</dbReference>
<dbReference type="InterPro" id="IPR000623">
    <property type="entry name" value="Shikimate_kinase/TSH1"/>
</dbReference>
<evidence type="ECO:0000256" key="6">
    <source>
        <dbReference type="ARBA" id="ARBA00022741"/>
    </source>
</evidence>
<proteinExistence type="inferred from homology"/>
<gene>
    <name evidence="11" type="primary">aroK</name>
    <name evidence="12" type="ORF">KG104_10645</name>
</gene>
<feature type="binding site" evidence="11">
    <location>
        <position position="107"/>
    </location>
    <ligand>
        <name>ATP</name>
        <dbReference type="ChEBI" id="CHEBI:30616"/>
    </ligand>
</feature>
<keyword evidence="11" id="KW-0963">Cytoplasm</keyword>
<evidence type="ECO:0000313" key="13">
    <source>
        <dbReference type="Proteomes" id="UP000680588"/>
    </source>
</evidence>
<dbReference type="PANTHER" id="PTHR21087:SF16">
    <property type="entry name" value="SHIKIMATE KINASE 1, CHLOROPLASTIC"/>
    <property type="match status" value="1"/>
</dbReference>
<organism evidence="12 13">
    <name type="scientific">Arthrobacter sunyaminii</name>
    <dbReference type="NCBI Taxonomy" id="2816859"/>
    <lineage>
        <taxon>Bacteria</taxon>
        <taxon>Bacillati</taxon>
        <taxon>Actinomycetota</taxon>
        <taxon>Actinomycetes</taxon>
        <taxon>Micrococcales</taxon>
        <taxon>Micrococcaceae</taxon>
        <taxon>Arthrobacter</taxon>
    </lineage>
</organism>
<dbReference type="InterPro" id="IPR027417">
    <property type="entry name" value="P-loop_NTPase"/>
</dbReference>
<evidence type="ECO:0000256" key="2">
    <source>
        <dbReference type="ARBA" id="ARBA00006997"/>
    </source>
</evidence>
<comment type="catalytic activity">
    <reaction evidence="10 11">
        <text>shikimate + ATP = 3-phosphoshikimate + ADP + H(+)</text>
        <dbReference type="Rhea" id="RHEA:13121"/>
        <dbReference type="ChEBI" id="CHEBI:15378"/>
        <dbReference type="ChEBI" id="CHEBI:30616"/>
        <dbReference type="ChEBI" id="CHEBI:36208"/>
        <dbReference type="ChEBI" id="CHEBI:145989"/>
        <dbReference type="ChEBI" id="CHEBI:456216"/>
        <dbReference type="EC" id="2.7.1.71"/>
    </reaction>
</comment>
<keyword evidence="6 11" id="KW-0547">Nucleotide-binding</keyword>
<evidence type="ECO:0000256" key="9">
    <source>
        <dbReference type="ARBA" id="ARBA00023141"/>
    </source>
</evidence>
<feature type="binding site" evidence="11">
    <location>
        <position position="70"/>
    </location>
    <ligand>
        <name>substrate</name>
    </ligand>
</feature>
<dbReference type="GO" id="GO:0000287">
    <property type="term" value="F:magnesium ion binding"/>
    <property type="evidence" value="ECO:0007669"/>
    <property type="project" value="UniProtKB-UniRule"/>
</dbReference>
<keyword evidence="7 11" id="KW-0418">Kinase</keyword>
<feature type="binding site" evidence="11">
    <location>
        <position position="47"/>
    </location>
    <ligand>
        <name>substrate</name>
    </ligand>
</feature>